<gene>
    <name evidence="5" type="ORF">JMJ35_006749</name>
</gene>
<evidence type="ECO:0000256" key="1">
    <source>
        <dbReference type="ARBA" id="ARBA00022441"/>
    </source>
</evidence>
<evidence type="ECO:0000256" key="2">
    <source>
        <dbReference type="ARBA" id="ARBA00022737"/>
    </source>
</evidence>
<keyword evidence="6" id="KW-1185">Reference proteome</keyword>
<feature type="region of interest" description="Disordered" evidence="3">
    <location>
        <begin position="475"/>
        <end position="514"/>
    </location>
</feature>
<dbReference type="SUPFAM" id="SSF117281">
    <property type="entry name" value="Kelch motif"/>
    <property type="match status" value="1"/>
</dbReference>
<evidence type="ECO:0000256" key="3">
    <source>
        <dbReference type="SAM" id="MobiDB-lite"/>
    </source>
</evidence>
<dbReference type="InterPro" id="IPR015915">
    <property type="entry name" value="Kelch-typ_b-propeller"/>
</dbReference>
<dbReference type="PANTHER" id="PTHR46228:SF2">
    <property type="entry name" value="KELCH REPEAT PROTEIN (AFU_ORTHOLOGUE AFUA_4G14350)"/>
    <property type="match status" value="1"/>
</dbReference>
<accession>A0AA39V0Q2</accession>
<evidence type="ECO:0000256" key="4">
    <source>
        <dbReference type="SAM" id="Phobius"/>
    </source>
</evidence>
<keyword evidence="2" id="KW-0677">Repeat</keyword>
<dbReference type="Gene3D" id="2.120.10.80">
    <property type="entry name" value="Kelch-type beta propeller"/>
    <property type="match status" value="1"/>
</dbReference>
<comment type="caution">
    <text evidence="5">The sequence shown here is derived from an EMBL/GenBank/DDBJ whole genome shotgun (WGS) entry which is preliminary data.</text>
</comment>
<organism evidence="5 6">
    <name type="scientific">Cladonia borealis</name>
    <dbReference type="NCBI Taxonomy" id="184061"/>
    <lineage>
        <taxon>Eukaryota</taxon>
        <taxon>Fungi</taxon>
        <taxon>Dikarya</taxon>
        <taxon>Ascomycota</taxon>
        <taxon>Pezizomycotina</taxon>
        <taxon>Lecanoromycetes</taxon>
        <taxon>OSLEUM clade</taxon>
        <taxon>Lecanoromycetidae</taxon>
        <taxon>Lecanorales</taxon>
        <taxon>Lecanorineae</taxon>
        <taxon>Cladoniaceae</taxon>
        <taxon>Cladonia</taxon>
    </lineage>
</organism>
<evidence type="ECO:0000313" key="5">
    <source>
        <dbReference type="EMBL" id="KAK0511197.1"/>
    </source>
</evidence>
<sequence>MRHFNSLRVILGVSLQLKPAYTESYSSPPASNESSMQSLEARQGSTVVVPSEFLRRGFHGSAVVGSWLYIDGGELSFTDNGQTDYQYSNALLSIKLSQNWTNASVTMTPNVKPTGVPSLNRPSLWYHEQEGVLYTGFAGDMSTFGNSPSLPPQSVWSFKPDGAGSGSWKEVISSDASALSGITQPGAGLTAYGPDSAWYLGGFPASDGFELNLDPSLQVWLPGMIEFNMASKSFTNSSATEYNTNGTILNGAMHYVPSFGRNGMVLVMGGITLPYNKTGLVSFETVSVFDPAKKEWFNQTTTGNAPSPRVQCCVAGIDSINNTYEVFVYGGWGTALGPDAVQYDTINILTLPAFHWISVPYNPQNPRYAHTCNAVGGSQIITIGGVDANSNITDVSYQANVESTYNTSADPFSLGLAIFDMTALRFVDQYTAGANAYEQSDPIKEFYSSSQNAYQQNLNAGVAALVQFTNFTNTTTSTSIPNNNTNTSTPLPSTSHQPSPSPKPSPSHHTSAGTLAGSVTGALAFLASLATGTIYFLKRQKAAKAATKKKQISIEVAPNAHIRTGWAYELPADCRPPELKDQGLVEMSNQPLVEMGSQLLVEIGDQPLVEMGHDQRRGAREAVEIGQPATPVHVHEL</sequence>
<reference evidence="5" key="1">
    <citation type="submission" date="2023-03" db="EMBL/GenBank/DDBJ databases">
        <title>Complete genome of Cladonia borealis.</title>
        <authorList>
            <person name="Park H."/>
        </authorList>
    </citation>
    <scope>NUCLEOTIDE SEQUENCE</scope>
    <source>
        <strain evidence="5">ANT050790</strain>
    </source>
</reference>
<evidence type="ECO:0008006" key="7">
    <source>
        <dbReference type="Google" id="ProtNLM"/>
    </source>
</evidence>
<keyword evidence="4" id="KW-1133">Transmembrane helix</keyword>
<dbReference type="EMBL" id="JAFEKC020000014">
    <property type="protein sequence ID" value="KAK0511197.1"/>
    <property type="molecule type" value="Genomic_DNA"/>
</dbReference>
<keyword evidence="1" id="KW-0880">Kelch repeat</keyword>
<dbReference type="Proteomes" id="UP001166286">
    <property type="component" value="Unassembled WGS sequence"/>
</dbReference>
<feature type="transmembrane region" description="Helical" evidence="4">
    <location>
        <begin position="515"/>
        <end position="537"/>
    </location>
</feature>
<proteinExistence type="predicted"/>
<keyword evidence="4" id="KW-0812">Transmembrane</keyword>
<evidence type="ECO:0000313" key="6">
    <source>
        <dbReference type="Proteomes" id="UP001166286"/>
    </source>
</evidence>
<keyword evidence="4" id="KW-0472">Membrane</keyword>
<name>A0AA39V0Q2_9LECA</name>
<feature type="compositionally biased region" description="Low complexity" evidence="3">
    <location>
        <begin position="475"/>
        <end position="498"/>
    </location>
</feature>
<dbReference type="AlphaFoldDB" id="A0AA39V0Q2"/>
<dbReference type="PANTHER" id="PTHR46228">
    <property type="entry name" value="KELCH DOMAIN-CONTAINING PROTEIN"/>
    <property type="match status" value="1"/>
</dbReference>
<protein>
    <recommendedName>
        <fullName evidence="7">Kelch repeat protein</fullName>
    </recommendedName>
</protein>